<accession>A0A2H0VF54</accession>
<evidence type="ECO:0000256" key="4">
    <source>
        <dbReference type="SAM" id="MobiDB-lite"/>
    </source>
</evidence>
<gene>
    <name evidence="3 5" type="primary">rpsP</name>
    <name evidence="5" type="ORF">COT89_03055</name>
</gene>
<protein>
    <recommendedName>
        <fullName evidence="3">Small ribosomal subunit protein bS16</fullName>
    </recommendedName>
</protein>
<proteinExistence type="inferred from homology"/>
<evidence type="ECO:0000256" key="2">
    <source>
        <dbReference type="ARBA" id="ARBA00023274"/>
    </source>
</evidence>
<reference evidence="6" key="1">
    <citation type="submission" date="2017-09" db="EMBL/GenBank/DDBJ databases">
        <title>Depth-based differentiation of microbial function through sediment-hosted aquifers and enrichment of novel symbionts in the deep terrestrial subsurface.</title>
        <authorList>
            <person name="Probst A.J."/>
            <person name="Ladd B."/>
            <person name="Jarett J.K."/>
            <person name="Geller-Mcgrath D.E."/>
            <person name="Sieber C.M.K."/>
            <person name="Emerson J.B."/>
            <person name="Anantharaman K."/>
            <person name="Thomas B.C."/>
            <person name="Malmstrom R."/>
            <person name="Stieglmeier M."/>
            <person name="Klingl A."/>
            <person name="Woyke T."/>
            <person name="Ryan C.M."/>
            <person name="Banfield J.F."/>
        </authorList>
    </citation>
    <scope>NUCLEOTIDE SEQUENCE [LARGE SCALE GENOMIC DNA]</scope>
</reference>
<dbReference type="NCBIfam" id="TIGR00002">
    <property type="entry name" value="S16"/>
    <property type="match status" value="1"/>
</dbReference>
<dbReference type="SUPFAM" id="SSF54565">
    <property type="entry name" value="Ribosomal protein S16"/>
    <property type="match status" value="1"/>
</dbReference>
<dbReference type="Pfam" id="PF00886">
    <property type="entry name" value="Ribosomal_S16"/>
    <property type="match status" value="1"/>
</dbReference>
<feature type="compositionally biased region" description="Basic and acidic residues" evidence="4">
    <location>
        <begin position="114"/>
        <end position="128"/>
    </location>
</feature>
<evidence type="ECO:0000256" key="1">
    <source>
        <dbReference type="ARBA" id="ARBA00022980"/>
    </source>
</evidence>
<dbReference type="EMBL" id="PFAH01000010">
    <property type="protein sequence ID" value="PIR97728.1"/>
    <property type="molecule type" value="Genomic_DNA"/>
</dbReference>
<organism evidence="5 6">
    <name type="scientific">Candidatus Colwellbacteria bacterium CG10_big_fil_rev_8_21_14_0_10_42_22</name>
    <dbReference type="NCBI Taxonomy" id="1974540"/>
    <lineage>
        <taxon>Bacteria</taxon>
        <taxon>Candidatus Colwelliibacteriota</taxon>
    </lineage>
</organism>
<dbReference type="Proteomes" id="UP000231466">
    <property type="component" value="Unassembled WGS sequence"/>
</dbReference>
<comment type="caution">
    <text evidence="5">The sequence shown here is derived from an EMBL/GenBank/DDBJ whole genome shotgun (WGS) entry which is preliminary data.</text>
</comment>
<dbReference type="GO" id="GO:0003735">
    <property type="term" value="F:structural constituent of ribosome"/>
    <property type="evidence" value="ECO:0007669"/>
    <property type="project" value="InterPro"/>
</dbReference>
<evidence type="ECO:0000313" key="5">
    <source>
        <dbReference type="EMBL" id="PIR97728.1"/>
    </source>
</evidence>
<dbReference type="GO" id="GO:0015935">
    <property type="term" value="C:small ribosomal subunit"/>
    <property type="evidence" value="ECO:0007669"/>
    <property type="project" value="TreeGrafter"/>
</dbReference>
<dbReference type="AlphaFoldDB" id="A0A2H0VF54"/>
<dbReference type="HAMAP" id="MF_00385">
    <property type="entry name" value="Ribosomal_bS16"/>
    <property type="match status" value="1"/>
</dbReference>
<evidence type="ECO:0000256" key="3">
    <source>
        <dbReference type="HAMAP-Rule" id="MF_00385"/>
    </source>
</evidence>
<dbReference type="Gene3D" id="3.30.1320.10">
    <property type="match status" value="1"/>
</dbReference>
<comment type="similarity">
    <text evidence="3">Belongs to the bacterial ribosomal protein bS16 family.</text>
</comment>
<name>A0A2H0VF54_9BACT</name>
<keyword evidence="1 3" id="KW-0689">Ribosomal protein</keyword>
<dbReference type="PANTHER" id="PTHR12919:SF20">
    <property type="entry name" value="SMALL RIBOSOMAL SUBUNIT PROTEIN BS16M"/>
    <property type="match status" value="1"/>
</dbReference>
<evidence type="ECO:0000313" key="6">
    <source>
        <dbReference type="Proteomes" id="UP000231466"/>
    </source>
</evidence>
<dbReference type="GO" id="GO:0006412">
    <property type="term" value="P:translation"/>
    <property type="evidence" value="ECO:0007669"/>
    <property type="project" value="UniProtKB-UniRule"/>
</dbReference>
<dbReference type="PANTHER" id="PTHR12919">
    <property type="entry name" value="30S RIBOSOMAL PROTEIN S16"/>
    <property type="match status" value="1"/>
</dbReference>
<dbReference type="GO" id="GO:0005737">
    <property type="term" value="C:cytoplasm"/>
    <property type="evidence" value="ECO:0007669"/>
    <property type="project" value="UniProtKB-ARBA"/>
</dbReference>
<sequence>MLAVKLKLIGKKGQHSFRVIVQEKKAKLNGKFVDDLGWYNPHSNQVKIDQEKLKKWLGDGARPTESAEKIIKKAKESSEIQDYENRKNPKKKKKEKLRAEAPTPAPTETQEQGEAEKTPPTEPQKADDVSSGDEVVEQEKPKED</sequence>
<dbReference type="InterPro" id="IPR000307">
    <property type="entry name" value="Ribosomal_bS16"/>
</dbReference>
<keyword evidence="2 3" id="KW-0687">Ribonucleoprotein</keyword>
<dbReference type="InterPro" id="IPR023803">
    <property type="entry name" value="Ribosomal_bS16_dom_sf"/>
</dbReference>
<feature type="region of interest" description="Disordered" evidence="4">
    <location>
        <begin position="59"/>
        <end position="144"/>
    </location>
</feature>
<feature type="compositionally biased region" description="Basic and acidic residues" evidence="4">
    <location>
        <begin position="65"/>
        <end position="87"/>
    </location>
</feature>